<dbReference type="InterPro" id="IPR011990">
    <property type="entry name" value="TPR-like_helical_dom_sf"/>
</dbReference>
<comment type="caution">
    <text evidence="4">The sequence shown here is derived from an EMBL/GenBank/DDBJ whole genome shotgun (WGS) entry which is preliminary data.</text>
</comment>
<dbReference type="OrthoDB" id="9991317at2759"/>
<gene>
    <name evidence="4" type="ORF">KP509_34G037500</name>
</gene>
<dbReference type="SUPFAM" id="SSF47473">
    <property type="entry name" value="EF-hand"/>
    <property type="match status" value="1"/>
</dbReference>
<dbReference type="EMBL" id="CM035439">
    <property type="protein sequence ID" value="KAH7284043.1"/>
    <property type="molecule type" value="Genomic_DNA"/>
</dbReference>
<feature type="repeat" description="TPR" evidence="1">
    <location>
        <begin position="335"/>
        <end position="368"/>
    </location>
</feature>
<dbReference type="AlphaFoldDB" id="A0A8T2QKV3"/>
<dbReference type="Pfam" id="PF13414">
    <property type="entry name" value="TPR_11"/>
    <property type="match status" value="1"/>
</dbReference>
<evidence type="ECO:0000259" key="3">
    <source>
        <dbReference type="PROSITE" id="PS50222"/>
    </source>
</evidence>
<dbReference type="InterPro" id="IPR011992">
    <property type="entry name" value="EF-hand-dom_pair"/>
</dbReference>
<name>A0A8T2QKV3_CERRI</name>
<keyword evidence="1" id="KW-0802">TPR repeat</keyword>
<dbReference type="GO" id="GO:0005509">
    <property type="term" value="F:calcium ion binding"/>
    <property type="evidence" value="ECO:0007669"/>
    <property type="project" value="InterPro"/>
</dbReference>
<feature type="repeat" description="TPR" evidence="1">
    <location>
        <begin position="259"/>
        <end position="292"/>
    </location>
</feature>
<dbReference type="Pfam" id="PF13374">
    <property type="entry name" value="TPR_10"/>
    <property type="match status" value="1"/>
</dbReference>
<dbReference type="Pfam" id="PF14559">
    <property type="entry name" value="TPR_19"/>
    <property type="match status" value="1"/>
</dbReference>
<dbReference type="SUPFAM" id="SSF48452">
    <property type="entry name" value="TPR-like"/>
    <property type="match status" value="2"/>
</dbReference>
<evidence type="ECO:0000313" key="4">
    <source>
        <dbReference type="EMBL" id="KAH7284043.1"/>
    </source>
</evidence>
<dbReference type="GO" id="GO:0005886">
    <property type="term" value="C:plasma membrane"/>
    <property type="evidence" value="ECO:0007669"/>
    <property type="project" value="TreeGrafter"/>
</dbReference>
<dbReference type="InterPro" id="IPR019734">
    <property type="entry name" value="TPR_rpt"/>
</dbReference>
<feature type="repeat" description="TPR" evidence="1">
    <location>
        <begin position="404"/>
        <end position="437"/>
    </location>
</feature>
<evidence type="ECO:0000256" key="2">
    <source>
        <dbReference type="SAM" id="MobiDB-lite"/>
    </source>
</evidence>
<dbReference type="PROSITE" id="PS50222">
    <property type="entry name" value="EF_HAND_2"/>
    <property type="match status" value="1"/>
</dbReference>
<feature type="compositionally biased region" description="Low complexity" evidence="2">
    <location>
        <begin position="172"/>
        <end position="184"/>
    </location>
</feature>
<feature type="domain" description="EF-hand" evidence="3">
    <location>
        <begin position="7"/>
        <end position="42"/>
    </location>
</feature>
<proteinExistence type="predicted"/>
<dbReference type="Proteomes" id="UP000825935">
    <property type="component" value="Chromosome 34"/>
</dbReference>
<organism evidence="4 5">
    <name type="scientific">Ceratopteris richardii</name>
    <name type="common">Triangle waterfern</name>
    <dbReference type="NCBI Taxonomy" id="49495"/>
    <lineage>
        <taxon>Eukaryota</taxon>
        <taxon>Viridiplantae</taxon>
        <taxon>Streptophyta</taxon>
        <taxon>Embryophyta</taxon>
        <taxon>Tracheophyta</taxon>
        <taxon>Polypodiopsida</taxon>
        <taxon>Polypodiidae</taxon>
        <taxon>Polypodiales</taxon>
        <taxon>Pteridineae</taxon>
        <taxon>Pteridaceae</taxon>
        <taxon>Parkerioideae</taxon>
        <taxon>Ceratopteris</taxon>
    </lineage>
</organism>
<protein>
    <recommendedName>
        <fullName evidence="3">EF-hand domain-containing protein</fullName>
    </recommendedName>
</protein>
<reference evidence="4" key="1">
    <citation type="submission" date="2021-08" db="EMBL/GenBank/DDBJ databases">
        <title>WGS assembly of Ceratopteris richardii.</title>
        <authorList>
            <person name="Marchant D.B."/>
            <person name="Chen G."/>
            <person name="Jenkins J."/>
            <person name="Shu S."/>
            <person name="Leebens-Mack J."/>
            <person name="Grimwood J."/>
            <person name="Schmutz J."/>
            <person name="Soltis P."/>
            <person name="Soltis D."/>
            <person name="Chen Z.-H."/>
        </authorList>
    </citation>
    <scope>NUCLEOTIDE SEQUENCE</scope>
    <source>
        <strain evidence="4">Whitten #5841</strain>
        <tissue evidence="4">Leaf</tissue>
    </source>
</reference>
<dbReference type="InterPro" id="IPR002048">
    <property type="entry name" value="EF_hand_dom"/>
</dbReference>
<keyword evidence="5" id="KW-1185">Reference proteome</keyword>
<dbReference type="Gene3D" id="1.10.238.10">
    <property type="entry name" value="EF-hand"/>
    <property type="match status" value="2"/>
</dbReference>
<dbReference type="PANTHER" id="PTHR45081:SF1">
    <property type="entry name" value="EF HAND FAMILY PROTEIN, PUTATIVE, EXPRESSED-RELATED"/>
    <property type="match status" value="1"/>
</dbReference>
<dbReference type="PROSITE" id="PS50005">
    <property type="entry name" value="TPR"/>
    <property type="match status" value="3"/>
</dbReference>
<dbReference type="SMART" id="SM00028">
    <property type="entry name" value="TPR"/>
    <property type="match status" value="7"/>
</dbReference>
<dbReference type="Gene3D" id="1.25.40.10">
    <property type="entry name" value="Tetratricopeptide repeat domain"/>
    <property type="match status" value="3"/>
</dbReference>
<evidence type="ECO:0000313" key="5">
    <source>
        <dbReference type="Proteomes" id="UP000825935"/>
    </source>
</evidence>
<feature type="region of interest" description="Disordered" evidence="2">
    <location>
        <begin position="165"/>
        <end position="184"/>
    </location>
</feature>
<sequence>MFGTESVLLQKVRKIFTHFDTNGDGGLSREEMTSLVVAVNPHVQFSAQQVEAILDEVFTAYHAFIRDPEGLSFDGLVRTYEDGAGDIDRDFEALSLSLDTDNISTAIASGVFITDQRADAAHLARRTNHKSPCAPSDIVYDSSKLLLQELLIIIRRLEAKLGTLTGKHGDRNSPSSDSFRSSDASCLKGNGPHWDDLGRDFDDFCRKLNEITQKADGFASVEEVVDAHIAVGWVLFDHTLYREALATFMKARHAMPYDARPHFHMGNTLYQLGRYQEAREHFITSLSIAEMADSPWSQLLPQIHVNLGIAMEGEGMLLSACEHYRKATMLAPKHYRAYKLLGSALYGVGEYKRAEKALVQAITLKPDFADAHCDLGSTLHAIGEDNELAIREFQLAVDLNPAHAEALYNLGGLFRDIGRYRKAAGMYAKVLALQPDNWRAQLNKGVTLLGAGETDEAQKAIKEAFRMNNRVELHDAIMHLKFSGRRPKGLCDTVMDIDGKDSPIGRSLVEGPEGGIRIVETSCFRQANRETTPCNLLACALDIRNFQRRTRLNRCTVSDLKKKLDKSRIFASSSAQKHELEGLLRELLYFLKPDAFQGAMKVINERIFSVLDQSNSGCVDAGLFCAVLVPICGGHRERRTRAAFNVLIERASKGRVRTELPRYDAYMYIKTLHAVYTPSQGKSQVMELPCISEKGAMTMSEFQSLFDHPSMGFGILDIVVKLEATDRIRHDRQVCTICRYPITGPWFKEVTFSFNLCSMCYTEGKVPLSAKQEEYCFKEYNSEVELIKDKFWFLNPWSPNS</sequence>
<evidence type="ECO:0000256" key="1">
    <source>
        <dbReference type="PROSITE-ProRule" id="PRU00339"/>
    </source>
</evidence>
<accession>A0A8T2QKV3</accession>
<dbReference type="PANTHER" id="PTHR45081">
    <property type="entry name" value="EF HAND FAMILY PROTEIN, PUTATIVE, EXPRESSED-RELATED"/>
    <property type="match status" value="1"/>
</dbReference>
<dbReference type="PROSITE" id="PS50293">
    <property type="entry name" value="TPR_REGION"/>
    <property type="match status" value="1"/>
</dbReference>